<dbReference type="EMBL" id="UGYV01000004">
    <property type="protein sequence ID" value="SUJ10493.1"/>
    <property type="molecule type" value="Genomic_DNA"/>
</dbReference>
<name>A0A380C2J9_9GAMM</name>
<sequence>MNIKPISSNALAEQFIQTNVYSESTLESVLAYVIHTNGSGSRSCVTQHKINDGNLGLGNVVSLKKLSETIASIERKSVNSLSKPIDMFIDANVIAQSSSLLAWHVPRNKKTLFFSESSITVTLPPLLYVYRPAMDNSAASLSVFALAANKRPTRTSKLYHAPLMNVYESGKVCLGTMSLPQQITDRTMDLVMSEFFGSRFTHANNTEVLRKHSNLMGFYSEKERKNERIMTSDLMPTGLTVSSIV</sequence>
<reference evidence="1 2" key="1">
    <citation type="submission" date="2018-06" db="EMBL/GenBank/DDBJ databases">
        <authorList>
            <consortium name="Pathogen Informatics"/>
            <person name="Doyle S."/>
        </authorList>
    </citation>
    <scope>NUCLEOTIDE SEQUENCE [LARGE SCALE GENOMIC DNA]</scope>
    <source>
        <strain evidence="1 2">NCTC10736</strain>
    </source>
</reference>
<protein>
    <submittedName>
        <fullName evidence="1">PRTRC system protein B</fullName>
    </submittedName>
</protein>
<proteinExistence type="predicted"/>
<evidence type="ECO:0000313" key="2">
    <source>
        <dbReference type="Proteomes" id="UP000255061"/>
    </source>
</evidence>
<evidence type="ECO:0000313" key="1">
    <source>
        <dbReference type="EMBL" id="SUJ10493.1"/>
    </source>
</evidence>
<dbReference type="Pfam" id="PF14460">
    <property type="entry name" value="Prok-E2_D"/>
    <property type="match status" value="1"/>
</dbReference>
<gene>
    <name evidence="1" type="ORF">NCTC10736_04119</name>
</gene>
<dbReference type="AlphaFoldDB" id="A0A380C2J9"/>
<dbReference type="Proteomes" id="UP000255061">
    <property type="component" value="Unassembled WGS sequence"/>
</dbReference>
<dbReference type="InterPro" id="IPR032787">
    <property type="entry name" value="Prok-E2_D"/>
</dbReference>
<accession>A0A380C2J9</accession>
<dbReference type="RefSeq" id="WP_115407375.1">
    <property type="nucleotide sequence ID" value="NZ_UGYV01000004.1"/>
</dbReference>
<organism evidence="1 2">
    <name type="scientific">Shewanella morhuae</name>
    <dbReference type="NCBI Taxonomy" id="365591"/>
    <lineage>
        <taxon>Bacteria</taxon>
        <taxon>Pseudomonadati</taxon>
        <taxon>Pseudomonadota</taxon>
        <taxon>Gammaproteobacteria</taxon>
        <taxon>Alteromonadales</taxon>
        <taxon>Shewanellaceae</taxon>
        <taxon>Shewanella</taxon>
    </lineage>
</organism>